<gene>
    <name evidence="2" type="ORF">HK103_002497</name>
</gene>
<evidence type="ECO:0000313" key="3">
    <source>
        <dbReference type="Proteomes" id="UP001210925"/>
    </source>
</evidence>
<organism evidence="2 3">
    <name type="scientific">Boothiomyces macroporosus</name>
    <dbReference type="NCBI Taxonomy" id="261099"/>
    <lineage>
        <taxon>Eukaryota</taxon>
        <taxon>Fungi</taxon>
        <taxon>Fungi incertae sedis</taxon>
        <taxon>Chytridiomycota</taxon>
        <taxon>Chytridiomycota incertae sedis</taxon>
        <taxon>Chytridiomycetes</taxon>
        <taxon>Rhizophydiales</taxon>
        <taxon>Terramycetaceae</taxon>
        <taxon>Boothiomyces</taxon>
    </lineage>
</organism>
<dbReference type="Proteomes" id="UP001210925">
    <property type="component" value="Unassembled WGS sequence"/>
</dbReference>
<dbReference type="EMBL" id="JADGKB010000019">
    <property type="protein sequence ID" value="KAJ3259299.1"/>
    <property type="molecule type" value="Genomic_DNA"/>
</dbReference>
<name>A0AAD5UN43_9FUNG</name>
<feature type="region of interest" description="Disordered" evidence="1">
    <location>
        <begin position="137"/>
        <end position="164"/>
    </location>
</feature>
<proteinExistence type="predicted"/>
<dbReference type="AlphaFoldDB" id="A0AAD5UN43"/>
<keyword evidence="3" id="KW-1185">Reference proteome</keyword>
<reference evidence="2" key="1">
    <citation type="submission" date="2020-05" db="EMBL/GenBank/DDBJ databases">
        <title>Phylogenomic resolution of chytrid fungi.</title>
        <authorList>
            <person name="Stajich J.E."/>
            <person name="Amses K."/>
            <person name="Simmons R."/>
            <person name="Seto K."/>
            <person name="Myers J."/>
            <person name="Bonds A."/>
            <person name="Quandt C.A."/>
            <person name="Barry K."/>
            <person name="Liu P."/>
            <person name="Grigoriev I."/>
            <person name="Longcore J.E."/>
            <person name="James T.Y."/>
        </authorList>
    </citation>
    <scope>NUCLEOTIDE SEQUENCE</scope>
    <source>
        <strain evidence="2">PLAUS21</strain>
    </source>
</reference>
<evidence type="ECO:0000256" key="1">
    <source>
        <dbReference type="SAM" id="MobiDB-lite"/>
    </source>
</evidence>
<protein>
    <submittedName>
        <fullName evidence="2">Uncharacterized protein</fullName>
    </submittedName>
</protein>
<accession>A0AAD5UN43</accession>
<comment type="caution">
    <text evidence="2">The sequence shown here is derived from an EMBL/GenBank/DDBJ whole genome shotgun (WGS) entry which is preliminary data.</text>
</comment>
<evidence type="ECO:0000313" key="2">
    <source>
        <dbReference type="EMBL" id="KAJ3259299.1"/>
    </source>
</evidence>
<sequence>MNFLLATTVYSQSVWNSAAGGISTANYANATSSLNVTTSQGLACLPCTGSSIVWAVNTACYCGSTAQAITNCVAAKNPAWPLVPIDPAVLNRDCGSPTENPTAYTECINAKSPKQDPNANQEVADCISSTSAQVSVGSANGTTGSSNNVTGSNPGSSTTPTKNDAQGMSIFGLAIIGAVFFF</sequence>
<feature type="compositionally biased region" description="Low complexity" evidence="1">
    <location>
        <begin position="137"/>
        <end position="161"/>
    </location>
</feature>